<keyword evidence="6" id="KW-1185">Reference proteome</keyword>
<dbReference type="AlphaFoldDB" id="A0A1H8HRR9"/>
<evidence type="ECO:0000256" key="3">
    <source>
        <dbReference type="ARBA" id="ARBA00023163"/>
    </source>
</evidence>
<reference evidence="5 6" key="1">
    <citation type="submission" date="2016-10" db="EMBL/GenBank/DDBJ databases">
        <authorList>
            <person name="de Groot N.N."/>
        </authorList>
    </citation>
    <scope>NUCLEOTIDE SEQUENCE [LARGE SCALE GENOMIC DNA]</scope>
    <source>
        <strain evidence="5 6">Calf135</strain>
    </source>
</reference>
<evidence type="ECO:0000256" key="2">
    <source>
        <dbReference type="ARBA" id="ARBA00023125"/>
    </source>
</evidence>
<evidence type="ECO:0000259" key="4">
    <source>
        <dbReference type="PROSITE" id="PS50949"/>
    </source>
</evidence>
<proteinExistence type="predicted"/>
<evidence type="ECO:0000313" key="5">
    <source>
        <dbReference type="EMBL" id="SEN58685.1"/>
    </source>
</evidence>
<dbReference type="InterPro" id="IPR011711">
    <property type="entry name" value="GntR_C"/>
</dbReference>
<evidence type="ECO:0000313" key="6">
    <source>
        <dbReference type="Proteomes" id="UP000199512"/>
    </source>
</evidence>
<sequence length="208" mass="24358">MKKVDIYEELKKRIVRNEYKPGDVLNEIEISKEFNISRTPVRSAFQRLEMDKLLNIVPRYGVQVSFIDFTNMKSLFELTSMLDPMATRLAVKNITPSQLKRLKDVTAELEKFCAADEYQKAIDLDEEFHSIIMVACGNTWLTSTLKSLHLHTERLWHYCNEYFTDMSIFTKRFNGIIDAIEKEDEEAAEECSRQHINDFVSKVKEALF</sequence>
<dbReference type="PANTHER" id="PTHR43537:SF24">
    <property type="entry name" value="GLUCONATE OPERON TRANSCRIPTIONAL REPRESSOR"/>
    <property type="match status" value="1"/>
</dbReference>
<dbReference type="PANTHER" id="PTHR43537">
    <property type="entry name" value="TRANSCRIPTIONAL REGULATOR, GNTR FAMILY"/>
    <property type="match status" value="1"/>
</dbReference>
<dbReference type="OrthoDB" id="389878at2"/>
<dbReference type="InterPro" id="IPR036390">
    <property type="entry name" value="WH_DNA-bd_sf"/>
</dbReference>
<dbReference type="RefSeq" id="WP_091975340.1">
    <property type="nucleotide sequence ID" value="NZ_CAUWDX010000034.1"/>
</dbReference>
<dbReference type="Pfam" id="PF00392">
    <property type="entry name" value="GntR"/>
    <property type="match status" value="1"/>
</dbReference>
<dbReference type="Gene3D" id="1.20.120.530">
    <property type="entry name" value="GntR ligand-binding domain-like"/>
    <property type="match status" value="1"/>
</dbReference>
<dbReference type="SMART" id="SM00895">
    <property type="entry name" value="FCD"/>
    <property type="match status" value="1"/>
</dbReference>
<dbReference type="Proteomes" id="UP000199512">
    <property type="component" value="Unassembled WGS sequence"/>
</dbReference>
<dbReference type="InterPro" id="IPR008920">
    <property type="entry name" value="TF_FadR/GntR_C"/>
</dbReference>
<keyword evidence="3" id="KW-0804">Transcription</keyword>
<dbReference type="GO" id="GO:0003700">
    <property type="term" value="F:DNA-binding transcription factor activity"/>
    <property type="evidence" value="ECO:0007669"/>
    <property type="project" value="InterPro"/>
</dbReference>
<organism evidence="5 6">
    <name type="scientific">Peptostreptococcus russellii</name>
    <dbReference type="NCBI Taxonomy" id="215200"/>
    <lineage>
        <taxon>Bacteria</taxon>
        <taxon>Bacillati</taxon>
        <taxon>Bacillota</taxon>
        <taxon>Clostridia</taxon>
        <taxon>Peptostreptococcales</taxon>
        <taxon>Peptostreptococcaceae</taxon>
        <taxon>Peptostreptococcus</taxon>
    </lineage>
</organism>
<dbReference type="Gene3D" id="1.10.10.10">
    <property type="entry name" value="Winged helix-like DNA-binding domain superfamily/Winged helix DNA-binding domain"/>
    <property type="match status" value="1"/>
</dbReference>
<dbReference type="SUPFAM" id="SSF46785">
    <property type="entry name" value="Winged helix' DNA-binding domain"/>
    <property type="match status" value="1"/>
</dbReference>
<gene>
    <name evidence="5" type="ORF">SAMN05216454_10659</name>
</gene>
<dbReference type="InterPro" id="IPR000524">
    <property type="entry name" value="Tscrpt_reg_HTH_GntR"/>
</dbReference>
<dbReference type="STRING" id="215200.SAMN05216454_10659"/>
<dbReference type="InterPro" id="IPR036388">
    <property type="entry name" value="WH-like_DNA-bd_sf"/>
</dbReference>
<feature type="domain" description="HTH gntR-type" evidence="4">
    <location>
        <begin position="1"/>
        <end position="67"/>
    </location>
</feature>
<dbReference type="PROSITE" id="PS50949">
    <property type="entry name" value="HTH_GNTR"/>
    <property type="match status" value="1"/>
</dbReference>
<evidence type="ECO:0000256" key="1">
    <source>
        <dbReference type="ARBA" id="ARBA00023015"/>
    </source>
</evidence>
<dbReference type="GO" id="GO:0003677">
    <property type="term" value="F:DNA binding"/>
    <property type="evidence" value="ECO:0007669"/>
    <property type="project" value="UniProtKB-KW"/>
</dbReference>
<dbReference type="CDD" id="cd07377">
    <property type="entry name" value="WHTH_GntR"/>
    <property type="match status" value="1"/>
</dbReference>
<accession>A0A1H8HRR9</accession>
<dbReference type="Pfam" id="PF07729">
    <property type="entry name" value="FCD"/>
    <property type="match status" value="1"/>
</dbReference>
<dbReference type="SMART" id="SM00345">
    <property type="entry name" value="HTH_GNTR"/>
    <property type="match status" value="1"/>
</dbReference>
<keyword evidence="2" id="KW-0238">DNA-binding</keyword>
<protein>
    <submittedName>
        <fullName evidence="5">Transcriptional regulator, GntR family</fullName>
    </submittedName>
</protein>
<dbReference type="SUPFAM" id="SSF48008">
    <property type="entry name" value="GntR ligand-binding domain-like"/>
    <property type="match status" value="1"/>
</dbReference>
<name>A0A1H8HRR9_9FIRM</name>
<keyword evidence="1" id="KW-0805">Transcription regulation</keyword>
<dbReference type="EMBL" id="FODF01000006">
    <property type="protein sequence ID" value="SEN58685.1"/>
    <property type="molecule type" value="Genomic_DNA"/>
</dbReference>